<dbReference type="Pfam" id="PF00145">
    <property type="entry name" value="DNA_methylase"/>
    <property type="match status" value="1"/>
</dbReference>
<name>A0ABP0LSA4_9DINO</name>
<reference evidence="3 4" key="1">
    <citation type="submission" date="2024-02" db="EMBL/GenBank/DDBJ databases">
        <authorList>
            <person name="Chen Y."/>
            <person name="Shah S."/>
            <person name="Dougan E. K."/>
            <person name="Thang M."/>
            <person name="Chan C."/>
        </authorList>
    </citation>
    <scope>NUCLEOTIDE SEQUENCE [LARGE SCALE GENOMIC DNA]</scope>
</reference>
<evidence type="ECO:0000256" key="2">
    <source>
        <dbReference type="ARBA" id="ARBA00022679"/>
    </source>
</evidence>
<proteinExistence type="predicted"/>
<comment type="caution">
    <text evidence="3">The sequence shown here is derived from an EMBL/GenBank/DDBJ whole genome shotgun (WGS) entry which is preliminary data.</text>
</comment>
<evidence type="ECO:0000313" key="4">
    <source>
        <dbReference type="Proteomes" id="UP001642484"/>
    </source>
</evidence>
<accession>A0ABP0LSA4</accession>
<protein>
    <recommendedName>
        <fullName evidence="5">DNA (cytosine-5-)-methyltransferase</fullName>
    </recommendedName>
</protein>
<keyword evidence="2" id="KW-0808">Transferase</keyword>
<dbReference type="EMBL" id="CAXAMN010013906">
    <property type="protein sequence ID" value="CAK9042070.1"/>
    <property type="molecule type" value="Genomic_DNA"/>
</dbReference>
<sequence>MPPTREVEKDKLTKLVEKLKAYVKEHKDRPFKRRPAGSKLRIFSDCAGISPETIAMTLLGLKNHFTIVGGSENDDSKRLLADVVHEACLTTSTSAVFAEDIFKRDPRDCSPADIYLAGFPCPAYSKLGLRFGLRDSKKRGIPMVAGLRYIVYHKPPVVLLEQ</sequence>
<dbReference type="InterPro" id="IPR001525">
    <property type="entry name" value="C5_MeTfrase"/>
</dbReference>
<evidence type="ECO:0008006" key="5">
    <source>
        <dbReference type="Google" id="ProtNLM"/>
    </source>
</evidence>
<gene>
    <name evidence="3" type="ORF">CCMP2556_LOCUS22449</name>
</gene>
<organism evidence="3 4">
    <name type="scientific">Durusdinium trenchii</name>
    <dbReference type="NCBI Taxonomy" id="1381693"/>
    <lineage>
        <taxon>Eukaryota</taxon>
        <taxon>Sar</taxon>
        <taxon>Alveolata</taxon>
        <taxon>Dinophyceae</taxon>
        <taxon>Suessiales</taxon>
        <taxon>Symbiodiniaceae</taxon>
        <taxon>Durusdinium</taxon>
    </lineage>
</organism>
<evidence type="ECO:0000313" key="3">
    <source>
        <dbReference type="EMBL" id="CAK9042070.1"/>
    </source>
</evidence>
<keyword evidence="1" id="KW-0489">Methyltransferase</keyword>
<dbReference type="Gene3D" id="3.40.50.150">
    <property type="entry name" value="Vaccinia Virus protein VP39"/>
    <property type="match status" value="1"/>
</dbReference>
<feature type="non-terminal residue" evidence="3">
    <location>
        <position position="162"/>
    </location>
</feature>
<keyword evidence="4" id="KW-1185">Reference proteome</keyword>
<dbReference type="InterPro" id="IPR029063">
    <property type="entry name" value="SAM-dependent_MTases_sf"/>
</dbReference>
<dbReference type="SUPFAM" id="SSF53335">
    <property type="entry name" value="S-adenosyl-L-methionine-dependent methyltransferases"/>
    <property type="match status" value="1"/>
</dbReference>
<evidence type="ECO:0000256" key="1">
    <source>
        <dbReference type="ARBA" id="ARBA00022603"/>
    </source>
</evidence>
<dbReference type="Proteomes" id="UP001642484">
    <property type="component" value="Unassembled WGS sequence"/>
</dbReference>